<keyword evidence="2" id="KW-1185">Reference proteome</keyword>
<evidence type="ECO:0000313" key="2">
    <source>
        <dbReference type="Proteomes" id="UP000826195"/>
    </source>
</evidence>
<comment type="caution">
    <text evidence="1">The sequence shown here is derived from an EMBL/GenBank/DDBJ whole genome shotgun (WGS) entry which is preliminary data.</text>
</comment>
<organism evidence="1 2">
    <name type="scientific">Cotesia glomerata</name>
    <name type="common">Lepidopteran parasitic wasp</name>
    <name type="synonym">Apanteles glomeratus</name>
    <dbReference type="NCBI Taxonomy" id="32391"/>
    <lineage>
        <taxon>Eukaryota</taxon>
        <taxon>Metazoa</taxon>
        <taxon>Ecdysozoa</taxon>
        <taxon>Arthropoda</taxon>
        <taxon>Hexapoda</taxon>
        <taxon>Insecta</taxon>
        <taxon>Pterygota</taxon>
        <taxon>Neoptera</taxon>
        <taxon>Endopterygota</taxon>
        <taxon>Hymenoptera</taxon>
        <taxon>Apocrita</taxon>
        <taxon>Ichneumonoidea</taxon>
        <taxon>Braconidae</taxon>
        <taxon>Microgastrinae</taxon>
        <taxon>Cotesia</taxon>
    </lineage>
</organism>
<dbReference type="EMBL" id="JAHXZJ010001492">
    <property type="protein sequence ID" value="KAH0551870.1"/>
    <property type="molecule type" value="Genomic_DNA"/>
</dbReference>
<protein>
    <submittedName>
        <fullName evidence="1">Uncharacterized protein</fullName>
    </submittedName>
</protein>
<name>A0AAV7II92_COTGL</name>
<dbReference type="AlphaFoldDB" id="A0AAV7II92"/>
<proteinExistence type="predicted"/>
<dbReference type="Proteomes" id="UP000826195">
    <property type="component" value="Unassembled WGS sequence"/>
</dbReference>
<sequence>MRRLAKISIGRFEIRSPLSEATHHPRGEGECMNESTLPQFVGVGSLVGWLVGGSDEWRQGVRSSRSTRPRMGFIHFRTEILSRKTTMDVTKLRGWGLILVILRNDFQGGWEGFRGGAGFNDTEKANRLAKSGNCICPTKPSKYVLLTELSSKQLGPHVNTPKINAWAERVAWRNSLSGRLLMEFTVLERPPTFVVVFVNFNADYVVKSPTGFGLTEFRRQELTFLHQNS</sequence>
<gene>
    <name evidence="1" type="ORF">KQX54_002395</name>
</gene>
<evidence type="ECO:0000313" key="1">
    <source>
        <dbReference type="EMBL" id="KAH0551870.1"/>
    </source>
</evidence>
<accession>A0AAV7II92</accession>
<reference evidence="1 2" key="1">
    <citation type="journal article" date="2021" name="J. Hered.">
        <title>A chromosome-level genome assembly of the parasitoid wasp, Cotesia glomerata (Hymenoptera: Braconidae).</title>
        <authorList>
            <person name="Pinto B.J."/>
            <person name="Weis J.J."/>
            <person name="Gamble T."/>
            <person name="Ode P.J."/>
            <person name="Paul R."/>
            <person name="Zaspel J.M."/>
        </authorList>
    </citation>
    <scope>NUCLEOTIDE SEQUENCE [LARGE SCALE GENOMIC DNA]</scope>
    <source>
        <strain evidence="1">CgM1</strain>
    </source>
</reference>